<dbReference type="SUPFAM" id="SSF46785">
    <property type="entry name" value="Winged helix' DNA-binding domain"/>
    <property type="match status" value="1"/>
</dbReference>
<accession>A0ABW5XDZ7</accession>
<evidence type="ECO:0000313" key="2">
    <source>
        <dbReference type="Proteomes" id="UP001597391"/>
    </source>
</evidence>
<dbReference type="InterPro" id="IPR036390">
    <property type="entry name" value="WH_DNA-bd_sf"/>
</dbReference>
<organism evidence="1 2">
    <name type="scientific">Populibacterium corticicola</name>
    <dbReference type="NCBI Taxonomy" id="1812826"/>
    <lineage>
        <taxon>Bacteria</taxon>
        <taxon>Bacillati</taxon>
        <taxon>Actinomycetota</taxon>
        <taxon>Actinomycetes</taxon>
        <taxon>Micrococcales</taxon>
        <taxon>Jonesiaceae</taxon>
        <taxon>Populibacterium</taxon>
    </lineage>
</organism>
<reference evidence="2" key="1">
    <citation type="journal article" date="2019" name="Int. J. Syst. Evol. Microbiol.">
        <title>The Global Catalogue of Microorganisms (GCM) 10K type strain sequencing project: providing services to taxonomists for standard genome sequencing and annotation.</title>
        <authorList>
            <consortium name="The Broad Institute Genomics Platform"/>
            <consortium name="The Broad Institute Genome Sequencing Center for Infectious Disease"/>
            <person name="Wu L."/>
            <person name="Ma J."/>
        </authorList>
    </citation>
    <scope>NUCLEOTIDE SEQUENCE [LARGE SCALE GENOMIC DNA]</scope>
    <source>
        <strain evidence="2">KCTC 33576</strain>
    </source>
</reference>
<dbReference type="InterPro" id="IPR011991">
    <property type="entry name" value="ArsR-like_HTH"/>
</dbReference>
<proteinExistence type="predicted"/>
<protein>
    <submittedName>
        <fullName evidence="1">Helix-turn-helix transcriptional regulator</fullName>
    </submittedName>
</protein>
<name>A0ABW5XDZ7_9MICO</name>
<dbReference type="CDD" id="cd00090">
    <property type="entry name" value="HTH_ARSR"/>
    <property type="match status" value="1"/>
</dbReference>
<dbReference type="Gene3D" id="1.10.10.10">
    <property type="entry name" value="Winged helix-like DNA-binding domain superfamily/Winged helix DNA-binding domain"/>
    <property type="match status" value="1"/>
</dbReference>
<sequence length="270" mass="29952">MTNALNTYGFDGTTGKSNYGGRRTHIIQLLRDTREPLTVSEVAADAGVHINTARFHLESLVDAGLAERRQQPRSTPGRPKVLYVGILPNQTHERAQGFRLLAETLTFSFASMCERPVRTLHEIGMAWGVRLAALGTAENLSERDALNAVIAKLDALWYAPEILVADSRSRLTNLHGERPTELHGYDFAMRDKQRAIVLNHAPFGRTKDTHTVSVGALNAGMINGMLHQFNASIRVDTFFQIYGKDHGVARLLSVDVDMWVPELKVEVLGQ</sequence>
<keyword evidence="2" id="KW-1185">Reference proteome</keyword>
<dbReference type="Pfam" id="PF12840">
    <property type="entry name" value="HTH_20"/>
    <property type="match status" value="1"/>
</dbReference>
<dbReference type="InterPro" id="IPR036388">
    <property type="entry name" value="WH-like_DNA-bd_sf"/>
</dbReference>
<comment type="caution">
    <text evidence="1">The sequence shown here is derived from an EMBL/GenBank/DDBJ whole genome shotgun (WGS) entry which is preliminary data.</text>
</comment>
<gene>
    <name evidence="1" type="ORF">ACFSYH_02915</name>
</gene>
<dbReference type="Proteomes" id="UP001597391">
    <property type="component" value="Unassembled WGS sequence"/>
</dbReference>
<dbReference type="EMBL" id="JBHUOP010000001">
    <property type="protein sequence ID" value="MFD2839515.1"/>
    <property type="molecule type" value="Genomic_DNA"/>
</dbReference>
<evidence type="ECO:0000313" key="1">
    <source>
        <dbReference type="EMBL" id="MFD2839515.1"/>
    </source>
</evidence>
<dbReference type="RefSeq" id="WP_377464994.1">
    <property type="nucleotide sequence ID" value="NZ_JBHUOP010000001.1"/>
</dbReference>